<evidence type="ECO:0000256" key="9">
    <source>
        <dbReference type="ARBA" id="ARBA00023237"/>
    </source>
</evidence>
<dbReference type="GO" id="GO:0044718">
    <property type="term" value="P:siderophore transmembrane transport"/>
    <property type="evidence" value="ECO:0007669"/>
    <property type="project" value="TreeGrafter"/>
</dbReference>
<dbReference type="OrthoDB" id="9762903at2"/>
<keyword evidence="2 10" id="KW-0813">Transport</keyword>
<dbReference type="InterPro" id="IPR000531">
    <property type="entry name" value="Beta-barrel_TonB"/>
</dbReference>
<dbReference type="Gene3D" id="2.40.170.20">
    <property type="entry name" value="TonB-dependent receptor, beta-barrel domain"/>
    <property type="match status" value="1"/>
</dbReference>
<protein>
    <submittedName>
        <fullName evidence="15">Outer membrane cobalamin receptor</fullName>
    </submittedName>
</protein>
<dbReference type="EMBL" id="SGXA01000001">
    <property type="protein sequence ID" value="RZS76331.1"/>
    <property type="molecule type" value="Genomic_DNA"/>
</dbReference>
<evidence type="ECO:0000256" key="10">
    <source>
        <dbReference type="PROSITE-ProRule" id="PRU01360"/>
    </source>
</evidence>
<dbReference type="InterPro" id="IPR012910">
    <property type="entry name" value="Plug_dom"/>
</dbReference>
<dbReference type="Pfam" id="PF07715">
    <property type="entry name" value="Plug"/>
    <property type="match status" value="1"/>
</dbReference>
<feature type="domain" description="TonB-dependent receptor plug" evidence="14">
    <location>
        <begin position="49"/>
        <end position="143"/>
    </location>
</feature>
<evidence type="ECO:0000256" key="11">
    <source>
        <dbReference type="RuleBase" id="RU003357"/>
    </source>
</evidence>
<dbReference type="PROSITE" id="PS00430">
    <property type="entry name" value="TONB_DEPENDENT_REC_1"/>
    <property type="match status" value="1"/>
</dbReference>
<evidence type="ECO:0000256" key="7">
    <source>
        <dbReference type="ARBA" id="ARBA00023136"/>
    </source>
</evidence>
<dbReference type="RefSeq" id="WP_130540635.1">
    <property type="nucleotide sequence ID" value="NZ_CP042431.1"/>
</dbReference>
<comment type="similarity">
    <text evidence="10 11">Belongs to the TonB-dependent receptor family.</text>
</comment>
<evidence type="ECO:0000256" key="1">
    <source>
        <dbReference type="ARBA" id="ARBA00004571"/>
    </source>
</evidence>
<comment type="caution">
    <text evidence="15">The sequence shown here is derived from an EMBL/GenBank/DDBJ whole genome shotgun (WGS) entry which is preliminary data.</text>
</comment>
<reference evidence="15 16" key="1">
    <citation type="submission" date="2019-02" db="EMBL/GenBank/DDBJ databases">
        <title>Genomic Encyclopedia of Type Strains, Phase IV (KMG-IV): sequencing the most valuable type-strain genomes for metagenomic binning, comparative biology and taxonomic classification.</title>
        <authorList>
            <person name="Goeker M."/>
        </authorList>
    </citation>
    <scope>NUCLEOTIDE SEQUENCE [LARGE SCALE GENOMIC DNA]</scope>
    <source>
        <strain evidence="15 16">DSM 18116</strain>
    </source>
</reference>
<comment type="subcellular location">
    <subcellularLocation>
        <location evidence="1 10">Cell outer membrane</location>
        <topology evidence="1 10">Multi-pass membrane protein</topology>
    </subcellularLocation>
</comment>
<dbReference type="GO" id="GO:0015344">
    <property type="term" value="F:siderophore uptake transmembrane transporter activity"/>
    <property type="evidence" value="ECO:0007669"/>
    <property type="project" value="TreeGrafter"/>
</dbReference>
<sequence length="671" mass="76877">MKHPFSYLLLSLLCSTAAVQGFAQQQHSSGVRHLDSVVVTGERSRREIIPVQVLSGAALKKLSVYSVADAIRYFSGVQVKDYGGIGGLKTVDVRSLGSHHVKVFYDDIEFSNAQNGVVDLGRFSLDNMEAISLHNGQKSAILQSAKDYASASSVYLTARMPQVTKEKKDLFKATIKAGSFGTINPSGFWEHRWSDKISSAFSAEFLNTSGEYKFRYAKKDGYDTTEKRKNGNVQLFRLEGTVFGKVLNGEWKARLYWYKSERGYPGAAVRELPGLFPNQDRQWDNNFFAQASFRKNISKWYTLQLKTKLAHDYLHYISDPRKDVSTMYINNTYKQQEVYVSAANLFNITNWWSLNAAADLSFNKLDANLVNFAYPRRLSTLAALSSSFTFNRVKLQGSLLGSFVNEEARLANSSAGNKQEYTPSLIFNWQPFYARELHFRAFYKRIFRMPSLNDLYYTQIGNKDLAPEYTTQYNAGFTYTFSGKTGILRRLEPQVDLYFNKVTDKIVAMPTSNQFRWTMMNLGQVQIKGMDISIPASWQLFGQLLLDTRFSYTYQKAQYFVDKTDPFYGGQIPYAPWHSGSAIISPGWKTWSLNYSFVYTGERYSSVANIPENYVKPWYTHDLGLTKLIKKEKKEWRFSAEVNNIFNQQYEVVQWYPMPGINYRLTASTQL</sequence>
<dbReference type="Proteomes" id="UP000293874">
    <property type="component" value="Unassembled WGS sequence"/>
</dbReference>
<feature type="chain" id="PRO_5020433831" evidence="12">
    <location>
        <begin position="24"/>
        <end position="671"/>
    </location>
</feature>
<dbReference type="GO" id="GO:0009279">
    <property type="term" value="C:cell outer membrane"/>
    <property type="evidence" value="ECO:0007669"/>
    <property type="project" value="UniProtKB-SubCell"/>
</dbReference>
<name>A0A4Q7N5K4_9BACT</name>
<evidence type="ECO:0000256" key="3">
    <source>
        <dbReference type="ARBA" id="ARBA00022452"/>
    </source>
</evidence>
<feature type="signal peptide" evidence="12">
    <location>
        <begin position="1"/>
        <end position="23"/>
    </location>
</feature>
<dbReference type="InterPro" id="IPR037066">
    <property type="entry name" value="Plug_dom_sf"/>
</dbReference>
<keyword evidence="8 15" id="KW-0675">Receptor</keyword>
<evidence type="ECO:0000256" key="6">
    <source>
        <dbReference type="ARBA" id="ARBA00023077"/>
    </source>
</evidence>
<organism evidence="15 16">
    <name type="scientific">Pseudobacter ginsenosidimutans</name>
    <dbReference type="NCBI Taxonomy" id="661488"/>
    <lineage>
        <taxon>Bacteria</taxon>
        <taxon>Pseudomonadati</taxon>
        <taxon>Bacteroidota</taxon>
        <taxon>Chitinophagia</taxon>
        <taxon>Chitinophagales</taxon>
        <taxon>Chitinophagaceae</taxon>
        <taxon>Pseudobacter</taxon>
    </lineage>
</organism>
<gene>
    <name evidence="15" type="ORF">EV199_2214</name>
</gene>
<keyword evidence="7 10" id="KW-0472">Membrane</keyword>
<dbReference type="PANTHER" id="PTHR30069:SF29">
    <property type="entry name" value="HEMOGLOBIN AND HEMOGLOBIN-HAPTOGLOBIN-BINDING PROTEIN 1-RELATED"/>
    <property type="match status" value="1"/>
</dbReference>
<dbReference type="PROSITE" id="PS52016">
    <property type="entry name" value="TONB_DEPENDENT_REC_3"/>
    <property type="match status" value="1"/>
</dbReference>
<accession>A0A4Q7N5K4</accession>
<evidence type="ECO:0000256" key="12">
    <source>
        <dbReference type="SAM" id="SignalP"/>
    </source>
</evidence>
<evidence type="ECO:0000313" key="15">
    <source>
        <dbReference type="EMBL" id="RZS76331.1"/>
    </source>
</evidence>
<dbReference type="AlphaFoldDB" id="A0A4Q7N5K4"/>
<evidence type="ECO:0000256" key="2">
    <source>
        <dbReference type="ARBA" id="ARBA00022448"/>
    </source>
</evidence>
<evidence type="ECO:0000256" key="5">
    <source>
        <dbReference type="ARBA" id="ARBA00022729"/>
    </source>
</evidence>
<evidence type="ECO:0000259" key="13">
    <source>
        <dbReference type="Pfam" id="PF00593"/>
    </source>
</evidence>
<dbReference type="SUPFAM" id="SSF56935">
    <property type="entry name" value="Porins"/>
    <property type="match status" value="1"/>
</dbReference>
<dbReference type="Pfam" id="PF00593">
    <property type="entry name" value="TonB_dep_Rec_b-barrel"/>
    <property type="match status" value="1"/>
</dbReference>
<evidence type="ECO:0000313" key="16">
    <source>
        <dbReference type="Proteomes" id="UP000293874"/>
    </source>
</evidence>
<feature type="domain" description="TonB-dependent receptor-like beta-barrel" evidence="13">
    <location>
        <begin position="223"/>
        <end position="645"/>
    </location>
</feature>
<dbReference type="InterPro" id="IPR039426">
    <property type="entry name" value="TonB-dep_rcpt-like"/>
</dbReference>
<dbReference type="PANTHER" id="PTHR30069">
    <property type="entry name" value="TONB-DEPENDENT OUTER MEMBRANE RECEPTOR"/>
    <property type="match status" value="1"/>
</dbReference>
<keyword evidence="3 10" id="KW-1134">Transmembrane beta strand</keyword>
<evidence type="ECO:0000256" key="4">
    <source>
        <dbReference type="ARBA" id="ARBA00022692"/>
    </source>
</evidence>
<keyword evidence="16" id="KW-1185">Reference proteome</keyword>
<proteinExistence type="inferred from homology"/>
<keyword evidence="5 12" id="KW-0732">Signal</keyword>
<evidence type="ECO:0000256" key="8">
    <source>
        <dbReference type="ARBA" id="ARBA00023170"/>
    </source>
</evidence>
<keyword evidence="6 11" id="KW-0798">TonB box</keyword>
<dbReference type="Gene3D" id="2.170.130.10">
    <property type="entry name" value="TonB-dependent receptor, plug domain"/>
    <property type="match status" value="1"/>
</dbReference>
<keyword evidence="9 10" id="KW-0998">Cell outer membrane</keyword>
<dbReference type="InterPro" id="IPR010916">
    <property type="entry name" value="TonB_box_CS"/>
</dbReference>
<dbReference type="InterPro" id="IPR036942">
    <property type="entry name" value="Beta-barrel_TonB_sf"/>
</dbReference>
<keyword evidence="4 10" id="KW-0812">Transmembrane</keyword>
<evidence type="ECO:0000259" key="14">
    <source>
        <dbReference type="Pfam" id="PF07715"/>
    </source>
</evidence>